<organism evidence="2">
    <name type="scientific">Arundo donax</name>
    <name type="common">Giant reed</name>
    <name type="synonym">Donax arundinaceus</name>
    <dbReference type="NCBI Taxonomy" id="35708"/>
    <lineage>
        <taxon>Eukaryota</taxon>
        <taxon>Viridiplantae</taxon>
        <taxon>Streptophyta</taxon>
        <taxon>Embryophyta</taxon>
        <taxon>Tracheophyta</taxon>
        <taxon>Spermatophyta</taxon>
        <taxon>Magnoliopsida</taxon>
        <taxon>Liliopsida</taxon>
        <taxon>Poales</taxon>
        <taxon>Poaceae</taxon>
        <taxon>PACMAD clade</taxon>
        <taxon>Arundinoideae</taxon>
        <taxon>Arundineae</taxon>
        <taxon>Arundo</taxon>
    </lineage>
</organism>
<dbReference type="EMBL" id="GBRH01282690">
    <property type="protein sequence ID" value="JAD15205.1"/>
    <property type="molecule type" value="Transcribed_RNA"/>
</dbReference>
<evidence type="ECO:0000256" key="1">
    <source>
        <dbReference type="SAM" id="SignalP"/>
    </source>
</evidence>
<accession>A0A0A8XRB7</accession>
<dbReference type="AlphaFoldDB" id="A0A0A8XRB7"/>
<evidence type="ECO:0000313" key="2">
    <source>
        <dbReference type="EMBL" id="JAD15205.1"/>
    </source>
</evidence>
<protein>
    <submittedName>
        <fullName evidence="2">Uncharacterized protein</fullName>
    </submittedName>
</protein>
<sequence length="79" mass="8907">MPTAREIQNWNNSRSSAPLFVLLLIFCFPSSCSSTIGSESGPQSPRHVHKSIRLTRGASNLKKINLPALTRYTVYFKHF</sequence>
<feature type="signal peptide" evidence="1">
    <location>
        <begin position="1"/>
        <end position="33"/>
    </location>
</feature>
<feature type="chain" id="PRO_5002059484" evidence="1">
    <location>
        <begin position="34"/>
        <end position="79"/>
    </location>
</feature>
<reference evidence="2" key="1">
    <citation type="submission" date="2014-09" db="EMBL/GenBank/DDBJ databases">
        <authorList>
            <person name="Magalhaes I.L.F."/>
            <person name="Oliveira U."/>
            <person name="Santos F.R."/>
            <person name="Vidigal T.H.D.A."/>
            <person name="Brescovit A.D."/>
            <person name="Santos A.J."/>
        </authorList>
    </citation>
    <scope>NUCLEOTIDE SEQUENCE</scope>
    <source>
        <tissue evidence="2">Shoot tissue taken approximately 20 cm above the soil surface</tissue>
    </source>
</reference>
<name>A0A0A8XRB7_ARUDO</name>
<proteinExistence type="predicted"/>
<reference evidence="2" key="2">
    <citation type="journal article" date="2015" name="Data Brief">
        <title>Shoot transcriptome of the giant reed, Arundo donax.</title>
        <authorList>
            <person name="Barrero R.A."/>
            <person name="Guerrero F.D."/>
            <person name="Moolhuijzen P."/>
            <person name="Goolsby J.A."/>
            <person name="Tidwell J."/>
            <person name="Bellgard S.E."/>
            <person name="Bellgard M.I."/>
        </authorList>
    </citation>
    <scope>NUCLEOTIDE SEQUENCE</scope>
    <source>
        <tissue evidence="2">Shoot tissue taken approximately 20 cm above the soil surface</tissue>
    </source>
</reference>
<keyword evidence="1" id="KW-0732">Signal</keyword>